<feature type="chain" id="PRO_5012949713" evidence="1">
    <location>
        <begin position="16"/>
        <end position="212"/>
    </location>
</feature>
<proteinExistence type="predicted"/>
<evidence type="ECO:0000256" key="1">
    <source>
        <dbReference type="SAM" id="SignalP"/>
    </source>
</evidence>
<keyword evidence="1" id="KW-0732">Signal</keyword>
<sequence>MRPTTFLLLLAYSSAESTTPPEQLTIPDKSCFPEKEIQEISGPDVARFVANFIFEDMVTYVHKAIGLQELRSVLGFAPPGPWKPWRSDSPDETATSAIEKYYESREPRYEHLSLDNPYILEKSVTQAIELFDRRMPEIRNYYRRHFQKALGNRKVDGDTVDEMIQKYREIEGKVDDTFMYLRRPLKCQEVDTRKEPYEKDKELKEHEQYLGA</sequence>
<protein>
    <submittedName>
        <fullName evidence="3">Uncharacterized protein</fullName>
    </submittedName>
</protein>
<keyword evidence="2" id="KW-1185">Reference proteome</keyword>
<evidence type="ECO:0000313" key="3">
    <source>
        <dbReference type="WBParaSite" id="Csp11.Scaffold621.g6188.t1"/>
    </source>
</evidence>
<accession>A0A1I7TI82</accession>
<dbReference type="Proteomes" id="UP000095282">
    <property type="component" value="Unplaced"/>
</dbReference>
<evidence type="ECO:0000313" key="2">
    <source>
        <dbReference type="Proteomes" id="UP000095282"/>
    </source>
</evidence>
<dbReference type="WBParaSite" id="Csp11.Scaffold621.g6188.t1">
    <property type="protein sequence ID" value="Csp11.Scaffold621.g6188.t1"/>
    <property type="gene ID" value="Csp11.Scaffold621.g6188"/>
</dbReference>
<dbReference type="AlphaFoldDB" id="A0A1I7TI82"/>
<reference evidence="3" key="1">
    <citation type="submission" date="2016-11" db="UniProtKB">
        <authorList>
            <consortium name="WormBaseParasite"/>
        </authorList>
    </citation>
    <scope>IDENTIFICATION</scope>
</reference>
<name>A0A1I7TI82_9PELO</name>
<organism evidence="2 3">
    <name type="scientific">Caenorhabditis tropicalis</name>
    <dbReference type="NCBI Taxonomy" id="1561998"/>
    <lineage>
        <taxon>Eukaryota</taxon>
        <taxon>Metazoa</taxon>
        <taxon>Ecdysozoa</taxon>
        <taxon>Nematoda</taxon>
        <taxon>Chromadorea</taxon>
        <taxon>Rhabditida</taxon>
        <taxon>Rhabditina</taxon>
        <taxon>Rhabditomorpha</taxon>
        <taxon>Rhabditoidea</taxon>
        <taxon>Rhabditidae</taxon>
        <taxon>Peloderinae</taxon>
        <taxon>Caenorhabditis</taxon>
    </lineage>
</organism>
<feature type="signal peptide" evidence="1">
    <location>
        <begin position="1"/>
        <end position="15"/>
    </location>
</feature>
<dbReference type="STRING" id="1561998.A0A1I7TI82"/>